<sequence length="384" mass="43073">SYYGYDNDIIHNKIINNNYGIRIDRSNSNTIKNNNITNNDAYGIYIEGTSQNNEIYNNILNNTQNAKETTNANIWNTTLDCTGETNIMGGPCLGGNFWNDYAGLDTDLDGIGDTRIPYNNGLINGDYLPLVNPPTIITTDTILTEDHLNIPYHGYVIQADDITLDCQGHTIQGTKTTGSYGIVIDNKDNVIIKNCNIQNFTIGIITSGSRNSIINNNTIENNTYFGISLTYLMDYKLTITNNTIRNNIYGINLGNIRLSNIENNTIELNEKGIKTCDLHTKTNTIQNNTIQNNEEEGILSYYGYDNDIIHNKIINNNYGIRIDRSNSNTIKNNNITNNDAYGIYIEGTSQNNEIYNNILNNDRNAKETTNANIWNTTLDCTGET</sequence>
<evidence type="ECO:0000313" key="5">
    <source>
        <dbReference type="EMBL" id="GAF70477.1"/>
    </source>
</evidence>
<dbReference type="InterPro" id="IPR011050">
    <property type="entry name" value="Pectin_lyase_fold/virulence"/>
</dbReference>
<dbReference type="NCBIfam" id="TIGR03804">
    <property type="entry name" value="para_beta_helix"/>
    <property type="match status" value="3"/>
</dbReference>
<dbReference type="Pfam" id="PF05048">
    <property type="entry name" value="NosD"/>
    <property type="match status" value="2"/>
</dbReference>
<dbReference type="SMART" id="SM00710">
    <property type="entry name" value="PbH1"/>
    <property type="match status" value="12"/>
</dbReference>
<comment type="pathway">
    <text evidence="1">Protein modification; protein ubiquitination.</text>
</comment>
<dbReference type="InterPro" id="IPR022441">
    <property type="entry name" value="Para_beta_helix_rpt-2"/>
</dbReference>
<dbReference type="PANTHER" id="PTHR22990">
    <property type="entry name" value="F-BOX ONLY PROTEIN"/>
    <property type="match status" value="1"/>
</dbReference>
<feature type="domain" description="Periplasmic copper-binding protein NosD beta helix" evidence="4">
    <location>
        <begin position="237"/>
        <end position="378"/>
    </location>
</feature>
<keyword evidence="3" id="KW-0833">Ubl conjugation pathway</keyword>
<dbReference type="EMBL" id="BARS01007871">
    <property type="protein sequence ID" value="GAF70477.1"/>
    <property type="molecule type" value="Genomic_DNA"/>
</dbReference>
<dbReference type="InterPro" id="IPR051550">
    <property type="entry name" value="SCF-Subunits/Alg-Epimerases"/>
</dbReference>
<evidence type="ECO:0000256" key="2">
    <source>
        <dbReference type="ARBA" id="ARBA00022737"/>
    </source>
</evidence>
<protein>
    <recommendedName>
        <fullName evidence="4">Periplasmic copper-binding protein NosD beta helix domain-containing protein</fullName>
    </recommendedName>
</protein>
<dbReference type="PANTHER" id="PTHR22990:SF15">
    <property type="entry name" value="F-BOX ONLY PROTEIN 10"/>
    <property type="match status" value="1"/>
</dbReference>
<feature type="non-terminal residue" evidence="5">
    <location>
        <position position="384"/>
    </location>
</feature>
<dbReference type="AlphaFoldDB" id="X0S3J9"/>
<accession>X0S3J9</accession>
<feature type="domain" description="Periplasmic copper-binding protein NosD beta helix" evidence="4">
    <location>
        <begin position="5"/>
        <end position="103"/>
    </location>
</feature>
<gene>
    <name evidence="5" type="ORF">S01H1_15086</name>
</gene>
<name>X0S3J9_9ZZZZ</name>
<keyword evidence="2" id="KW-0677">Repeat</keyword>
<proteinExistence type="predicted"/>
<dbReference type="InterPro" id="IPR006626">
    <property type="entry name" value="PbH1"/>
</dbReference>
<feature type="non-terminal residue" evidence="5">
    <location>
        <position position="1"/>
    </location>
</feature>
<comment type="caution">
    <text evidence="5">The sequence shown here is derived from an EMBL/GenBank/DDBJ whole genome shotgun (WGS) entry which is preliminary data.</text>
</comment>
<evidence type="ECO:0000256" key="1">
    <source>
        <dbReference type="ARBA" id="ARBA00004906"/>
    </source>
</evidence>
<dbReference type="InterPro" id="IPR012334">
    <property type="entry name" value="Pectin_lyas_fold"/>
</dbReference>
<organism evidence="5">
    <name type="scientific">marine sediment metagenome</name>
    <dbReference type="NCBI Taxonomy" id="412755"/>
    <lineage>
        <taxon>unclassified sequences</taxon>
        <taxon>metagenomes</taxon>
        <taxon>ecological metagenomes</taxon>
    </lineage>
</organism>
<dbReference type="InterPro" id="IPR007742">
    <property type="entry name" value="NosD_dom"/>
</dbReference>
<dbReference type="Gene3D" id="2.160.20.10">
    <property type="entry name" value="Single-stranded right-handed beta-helix, Pectin lyase-like"/>
    <property type="match status" value="3"/>
</dbReference>
<reference evidence="5" key="1">
    <citation type="journal article" date="2014" name="Front. Microbiol.">
        <title>High frequency of phylogenetically diverse reductive dehalogenase-homologous genes in deep subseafloor sedimentary metagenomes.</title>
        <authorList>
            <person name="Kawai M."/>
            <person name="Futagami T."/>
            <person name="Toyoda A."/>
            <person name="Takaki Y."/>
            <person name="Nishi S."/>
            <person name="Hori S."/>
            <person name="Arai W."/>
            <person name="Tsubouchi T."/>
            <person name="Morono Y."/>
            <person name="Uchiyama I."/>
            <person name="Ito T."/>
            <person name="Fujiyama A."/>
            <person name="Inagaki F."/>
            <person name="Takami H."/>
        </authorList>
    </citation>
    <scope>NUCLEOTIDE SEQUENCE</scope>
    <source>
        <strain evidence="5">Expedition CK06-06</strain>
    </source>
</reference>
<evidence type="ECO:0000256" key="3">
    <source>
        <dbReference type="ARBA" id="ARBA00022786"/>
    </source>
</evidence>
<evidence type="ECO:0000259" key="4">
    <source>
        <dbReference type="Pfam" id="PF05048"/>
    </source>
</evidence>
<dbReference type="SUPFAM" id="SSF51126">
    <property type="entry name" value="Pectin lyase-like"/>
    <property type="match status" value="2"/>
</dbReference>